<evidence type="ECO:0000259" key="2">
    <source>
        <dbReference type="Pfam" id="PF01243"/>
    </source>
</evidence>
<feature type="domain" description="Pyridoxamine 5'-phosphate oxidase N-terminal" evidence="2">
    <location>
        <begin position="38"/>
        <end position="148"/>
    </location>
</feature>
<dbReference type="Gene3D" id="2.30.110.10">
    <property type="entry name" value="Electron Transport, Fmn-binding Protein, Chain A"/>
    <property type="match status" value="1"/>
</dbReference>
<dbReference type="GO" id="GO:0070967">
    <property type="term" value="F:coenzyme F420 binding"/>
    <property type="evidence" value="ECO:0007669"/>
    <property type="project" value="TreeGrafter"/>
</dbReference>
<organism evidence="3 4">
    <name type="scientific">Amycolatopsis endophytica</name>
    <dbReference type="NCBI Taxonomy" id="860233"/>
    <lineage>
        <taxon>Bacteria</taxon>
        <taxon>Bacillati</taxon>
        <taxon>Actinomycetota</taxon>
        <taxon>Actinomycetes</taxon>
        <taxon>Pseudonocardiales</taxon>
        <taxon>Pseudonocardiaceae</taxon>
        <taxon>Amycolatopsis</taxon>
    </lineage>
</organism>
<dbReference type="GO" id="GO:0016627">
    <property type="term" value="F:oxidoreductase activity, acting on the CH-CH group of donors"/>
    <property type="evidence" value="ECO:0007669"/>
    <property type="project" value="TreeGrafter"/>
</dbReference>
<dbReference type="SUPFAM" id="SSF50475">
    <property type="entry name" value="FMN-binding split barrel"/>
    <property type="match status" value="1"/>
</dbReference>
<keyword evidence="4" id="KW-1185">Reference proteome</keyword>
<accession>A0A853B777</accession>
<dbReference type="PANTHER" id="PTHR35176">
    <property type="entry name" value="HEME OXYGENASE HI_0854-RELATED"/>
    <property type="match status" value="1"/>
</dbReference>
<dbReference type="InterPro" id="IPR012349">
    <property type="entry name" value="Split_barrel_FMN-bd"/>
</dbReference>
<comment type="caution">
    <text evidence="3">The sequence shown here is derived from an EMBL/GenBank/DDBJ whole genome shotgun (WGS) entry which is preliminary data.</text>
</comment>
<evidence type="ECO:0000313" key="3">
    <source>
        <dbReference type="EMBL" id="NYI90604.1"/>
    </source>
</evidence>
<proteinExistence type="predicted"/>
<dbReference type="AlphaFoldDB" id="A0A853B777"/>
<dbReference type="GO" id="GO:0005829">
    <property type="term" value="C:cytosol"/>
    <property type="evidence" value="ECO:0007669"/>
    <property type="project" value="TreeGrafter"/>
</dbReference>
<sequence length="165" mass="18515">MTVPRVTRPHMPGYGTLPADQGTGLLPWSWALKRLTDSHDYWVATVWPDSRPHLMPVWAVWHDEALWFSSSRGARKVRNLEANPAVTVSTGDALNPVVAEGVAGVVRDSVSRQAFLDVVNAKYRTSYDLDFLNTDDTATVRVRPRWVFGLDESDFGGSPTRWDFT</sequence>
<name>A0A853B777_9PSEU</name>
<gene>
    <name evidence="3" type="ORF">HNR02_003927</name>
</gene>
<dbReference type="InterPro" id="IPR011576">
    <property type="entry name" value="Pyridox_Oxase_N"/>
</dbReference>
<keyword evidence="1" id="KW-0560">Oxidoreductase</keyword>
<dbReference type="PANTHER" id="PTHR35176:SF4">
    <property type="entry name" value="PYRIDOXAMINE 5'-PHOSPHATE OXIDASE-RELATED FMN-BINDING"/>
    <property type="match status" value="1"/>
</dbReference>
<evidence type="ECO:0000313" key="4">
    <source>
        <dbReference type="Proteomes" id="UP000549616"/>
    </source>
</evidence>
<dbReference type="InterPro" id="IPR052019">
    <property type="entry name" value="F420H2_bilvrd_red/Heme_oxyg"/>
</dbReference>
<protein>
    <recommendedName>
        <fullName evidence="2">Pyridoxamine 5'-phosphate oxidase N-terminal domain-containing protein</fullName>
    </recommendedName>
</protein>
<reference evidence="3 4" key="1">
    <citation type="submission" date="2020-07" db="EMBL/GenBank/DDBJ databases">
        <title>Sequencing the genomes of 1000 actinobacteria strains.</title>
        <authorList>
            <person name="Klenk H.-P."/>
        </authorList>
    </citation>
    <scope>NUCLEOTIDE SEQUENCE [LARGE SCALE GENOMIC DNA]</scope>
    <source>
        <strain evidence="3 4">DSM 104006</strain>
    </source>
</reference>
<dbReference type="EMBL" id="JACCFK010000001">
    <property type="protein sequence ID" value="NYI90604.1"/>
    <property type="molecule type" value="Genomic_DNA"/>
</dbReference>
<evidence type="ECO:0000256" key="1">
    <source>
        <dbReference type="ARBA" id="ARBA00023002"/>
    </source>
</evidence>
<dbReference type="Proteomes" id="UP000549616">
    <property type="component" value="Unassembled WGS sequence"/>
</dbReference>
<dbReference type="Pfam" id="PF01243">
    <property type="entry name" value="PNPOx_N"/>
    <property type="match status" value="1"/>
</dbReference>
<dbReference type="RefSeq" id="WP_179774609.1">
    <property type="nucleotide sequence ID" value="NZ_JACCFK010000001.1"/>
</dbReference>